<accession>A0A1A9ZG57</accession>
<reference evidence="1" key="2">
    <citation type="submission" date="2020-05" db="UniProtKB">
        <authorList>
            <consortium name="EnsemblMetazoa"/>
        </authorList>
    </citation>
    <scope>IDENTIFICATION</scope>
    <source>
        <strain evidence="1">IAEA</strain>
    </source>
</reference>
<keyword evidence="2" id="KW-1185">Reference proteome</keyword>
<dbReference type="PANTHER" id="PTHR31139">
    <property type="entry name" value="ECTOPIC P GRANULES PROTEIN 5 HOMOLOG"/>
    <property type="match status" value="1"/>
</dbReference>
<evidence type="ECO:0000313" key="2">
    <source>
        <dbReference type="Proteomes" id="UP000092445"/>
    </source>
</evidence>
<reference evidence="2" key="1">
    <citation type="submission" date="2014-03" db="EMBL/GenBank/DDBJ databases">
        <authorList>
            <person name="Aksoy S."/>
            <person name="Warren W."/>
            <person name="Wilson R.K."/>
        </authorList>
    </citation>
    <scope>NUCLEOTIDE SEQUENCE [LARGE SCALE GENOMIC DNA]</scope>
    <source>
        <strain evidence="2">IAEA</strain>
    </source>
</reference>
<dbReference type="InterPro" id="IPR051436">
    <property type="entry name" value="Autophagy-related_EPG5"/>
</dbReference>
<name>A0A1A9ZG57_GLOPL</name>
<sequence>MDSDTVWQIFYYLNVGFPDEDYMELVTSSNIWSKFNVANADSSDEDLYYLLQAFFEMANDRDRVKDWDLIKIIFSHIFRIGFVNRETRDGCYKALGHVKQSLMLLFPF</sequence>
<dbReference type="VEuPathDB" id="VectorBase:GPAI013561"/>
<evidence type="ECO:0000313" key="1">
    <source>
        <dbReference type="EnsemblMetazoa" id="GPAI013561-PA"/>
    </source>
</evidence>
<dbReference type="GO" id="GO:0005737">
    <property type="term" value="C:cytoplasm"/>
    <property type="evidence" value="ECO:0007669"/>
    <property type="project" value="TreeGrafter"/>
</dbReference>
<dbReference type="STRING" id="7398.A0A1A9ZG57"/>
<dbReference type="GO" id="GO:0097352">
    <property type="term" value="P:autophagosome maturation"/>
    <property type="evidence" value="ECO:0007669"/>
    <property type="project" value="TreeGrafter"/>
</dbReference>
<dbReference type="PANTHER" id="PTHR31139:SF4">
    <property type="entry name" value="ECTOPIC P GRANULES PROTEIN 5 HOMOLOG"/>
    <property type="match status" value="1"/>
</dbReference>
<protein>
    <submittedName>
        <fullName evidence="1">Uncharacterized protein</fullName>
    </submittedName>
</protein>
<organism evidence="1 2">
    <name type="scientific">Glossina pallidipes</name>
    <name type="common">Tsetse fly</name>
    <dbReference type="NCBI Taxonomy" id="7398"/>
    <lineage>
        <taxon>Eukaryota</taxon>
        <taxon>Metazoa</taxon>
        <taxon>Ecdysozoa</taxon>
        <taxon>Arthropoda</taxon>
        <taxon>Hexapoda</taxon>
        <taxon>Insecta</taxon>
        <taxon>Pterygota</taxon>
        <taxon>Neoptera</taxon>
        <taxon>Endopterygota</taxon>
        <taxon>Diptera</taxon>
        <taxon>Brachycera</taxon>
        <taxon>Muscomorpha</taxon>
        <taxon>Hippoboscoidea</taxon>
        <taxon>Glossinidae</taxon>
        <taxon>Glossina</taxon>
    </lineage>
</organism>
<dbReference type="EnsemblMetazoa" id="GPAI013561-RA">
    <property type="protein sequence ID" value="GPAI013561-PA"/>
    <property type="gene ID" value="GPAI013561"/>
</dbReference>
<proteinExistence type="predicted"/>
<dbReference type="AlphaFoldDB" id="A0A1A9ZG57"/>
<dbReference type="Proteomes" id="UP000092445">
    <property type="component" value="Unassembled WGS sequence"/>
</dbReference>